<reference evidence="2" key="1">
    <citation type="submission" date="2019-05" db="EMBL/GenBank/DDBJ databases">
        <title>Flavobacterium profundi sp. nov., isolated from a deep-sea seamount.</title>
        <authorList>
            <person name="Zhang D.-C."/>
        </authorList>
    </citation>
    <scope>NUCLEOTIDE SEQUENCE [LARGE SCALE GENOMIC DNA]</scope>
    <source>
        <strain evidence="2">TP390</strain>
    </source>
</reference>
<comment type="caution">
    <text evidence="1">The sequence shown here is derived from an EMBL/GenBank/DDBJ whole genome shotgun (WGS) entry which is preliminary data.</text>
</comment>
<dbReference type="AlphaFoldDB" id="A0A6I4IGK4"/>
<dbReference type="EMBL" id="WQLW01000003">
    <property type="protein sequence ID" value="MVO08730.1"/>
    <property type="molecule type" value="Genomic_DNA"/>
</dbReference>
<organism evidence="1 2">
    <name type="scientific">Flavobacterium profundi</name>
    <dbReference type="NCBI Taxonomy" id="1774945"/>
    <lineage>
        <taxon>Bacteria</taxon>
        <taxon>Pseudomonadati</taxon>
        <taxon>Bacteroidota</taxon>
        <taxon>Flavobacteriia</taxon>
        <taxon>Flavobacteriales</taxon>
        <taxon>Flavobacteriaceae</taxon>
        <taxon>Flavobacterium</taxon>
    </lineage>
</organism>
<dbReference type="RefSeq" id="WP_140997125.1">
    <property type="nucleotide sequence ID" value="NZ_VDCZ01000003.1"/>
</dbReference>
<dbReference type="Proteomes" id="UP000431264">
    <property type="component" value="Unassembled WGS sequence"/>
</dbReference>
<sequence length="71" mass="7949">MKKSILNLESVKILSKNQMKKINGSERTCYKEFGTMVDANGNSSNDIIITCFNDNGTVTHYNVLGKEVYCP</sequence>
<keyword evidence="2" id="KW-1185">Reference proteome</keyword>
<protein>
    <submittedName>
        <fullName evidence="1">Uncharacterized protein</fullName>
    </submittedName>
</protein>
<name>A0A6I4IGK4_9FLAO</name>
<gene>
    <name evidence="1" type="ORF">GOQ30_06080</name>
</gene>
<evidence type="ECO:0000313" key="2">
    <source>
        <dbReference type="Proteomes" id="UP000431264"/>
    </source>
</evidence>
<evidence type="ECO:0000313" key="1">
    <source>
        <dbReference type="EMBL" id="MVO08730.1"/>
    </source>
</evidence>
<proteinExistence type="predicted"/>
<accession>A0A6I4IGK4</accession>